<sequence>MEISANIDRILTLQGGRPLSEMPPKTVVLQPRGALLGEVKTAFEISLEQAIVEAEAVIVDLLWVTRIDAEGISVLLAGMKQAQAIGKCLSFLAMDATTRTALDAVWAQQRETEASPQADLFTPNFEQFLDNHKNTQVSP</sequence>
<dbReference type="OrthoDB" id="9912301at2"/>
<dbReference type="InterPro" id="IPR002645">
    <property type="entry name" value="STAS_dom"/>
</dbReference>
<reference evidence="2 3" key="1">
    <citation type="submission" date="2018-02" db="EMBL/GenBank/DDBJ databases">
        <authorList>
            <person name="Cohen D.B."/>
            <person name="Kent A.D."/>
        </authorList>
    </citation>
    <scope>NUCLEOTIDE SEQUENCE [LARGE SCALE GENOMIC DNA]</scope>
    <source>
        <strain evidence="2 3">ULC007</strain>
    </source>
</reference>
<dbReference type="AlphaFoldDB" id="A0A2T1DFZ7"/>
<evidence type="ECO:0000313" key="3">
    <source>
        <dbReference type="Proteomes" id="UP000238634"/>
    </source>
</evidence>
<gene>
    <name evidence="2" type="ORF">C7B65_10880</name>
</gene>
<dbReference type="PROSITE" id="PS50801">
    <property type="entry name" value="STAS"/>
    <property type="match status" value="1"/>
</dbReference>
<dbReference type="EMBL" id="PVWG01000010">
    <property type="protein sequence ID" value="PSB19419.1"/>
    <property type="molecule type" value="Genomic_DNA"/>
</dbReference>
<dbReference type="RefSeq" id="WP_073071835.1">
    <property type="nucleotide sequence ID" value="NZ_MPPI01000013.1"/>
</dbReference>
<accession>A0A2T1DFZ7</accession>
<dbReference type="STRING" id="1920490.GCA_001895925_04624"/>
<evidence type="ECO:0000313" key="2">
    <source>
        <dbReference type="EMBL" id="PSB19419.1"/>
    </source>
</evidence>
<feature type="domain" description="STAS" evidence="1">
    <location>
        <begin position="16"/>
        <end position="103"/>
    </location>
</feature>
<dbReference type="Proteomes" id="UP000238634">
    <property type="component" value="Unassembled WGS sequence"/>
</dbReference>
<dbReference type="Gene3D" id="3.30.750.24">
    <property type="entry name" value="STAS domain"/>
    <property type="match status" value="1"/>
</dbReference>
<reference evidence="2 3" key="2">
    <citation type="submission" date="2018-03" db="EMBL/GenBank/DDBJ databases">
        <title>The ancient ancestry and fast evolution of plastids.</title>
        <authorList>
            <person name="Moore K.R."/>
            <person name="Magnabosco C."/>
            <person name="Momper L."/>
            <person name="Gold D.A."/>
            <person name="Bosak T."/>
            <person name="Fournier G.P."/>
        </authorList>
    </citation>
    <scope>NUCLEOTIDE SEQUENCE [LARGE SCALE GENOMIC DNA]</scope>
    <source>
        <strain evidence="2 3">ULC007</strain>
    </source>
</reference>
<evidence type="ECO:0000259" key="1">
    <source>
        <dbReference type="PROSITE" id="PS50801"/>
    </source>
</evidence>
<dbReference type="SUPFAM" id="SSF52091">
    <property type="entry name" value="SpoIIaa-like"/>
    <property type="match status" value="1"/>
</dbReference>
<protein>
    <recommendedName>
        <fullName evidence="1">STAS domain-containing protein</fullName>
    </recommendedName>
</protein>
<organism evidence="2 3">
    <name type="scientific">Phormidesmis priestleyi ULC007</name>
    <dbReference type="NCBI Taxonomy" id="1920490"/>
    <lineage>
        <taxon>Bacteria</taxon>
        <taxon>Bacillati</taxon>
        <taxon>Cyanobacteriota</taxon>
        <taxon>Cyanophyceae</taxon>
        <taxon>Leptolyngbyales</taxon>
        <taxon>Leptolyngbyaceae</taxon>
        <taxon>Phormidesmis</taxon>
    </lineage>
</organism>
<comment type="caution">
    <text evidence="2">The sequence shown here is derived from an EMBL/GenBank/DDBJ whole genome shotgun (WGS) entry which is preliminary data.</text>
</comment>
<name>A0A2T1DFZ7_9CYAN</name>
<keyword evidence="3" id="KW-1185">Reference proteome</keyword>
<proteinExistence type="predicted"/>
<dbReference type="InterPro" id="IPR036513">
    <property type="entry name" value="STAS_dom_sf"/>
</dbReference>
<dbReference type="Pfam" id="PF01740">
    <property type="entry name" value="STAS"/>
    <property type="match status" value="1"/>
</dbReference>